<feature type="domain" description="N-acetyltransferase" evidence="1">
    <location>
        <begin position="14"/>
        <end position="174"/>
    </location>
</feature>
<dbReference type="Proteomes" id="UP000295277">
    <property type="component" value="Unassembled WGS sequence"/>
</dbReference>
<dbReference type="EMBL" id="SLVM01000030">
    <property type="protein sequence ID" value="TCM77326.1"/>
    <property type="molecule type" value="Genomic_DNA"/>
</dbReference>
<dbReference type="PANTHER" id="PTHR43792:SF16">
    <property type="entry name" value="N-ACETYLTRANSFERASE DOMAIN-CONTAINING PROTEIN"/>
    <property type="match status" value="1"/>
</dbReference>
<dbReference type="InterPro" id="IPR051531">
    <property type="entry name" value="N-acetyltransferase"/>
</dbReference>
<dbReference type="OrthoDB" id="9804153at2"/>
<evidence type="ECO:0000313" key="2">
    <source>
        <dbReference type="EMBL" id="TCM77326.1"/>
    </source>
</evidence>
<keyword evidence="2" id="KW-0808">Transferase</keyword>
<protein>
    <submittedName>
        <fullName evidence="2">RimJ/RimL family protein N-acetyltransferase</fullName>
    </submittedName>
</protein>
<keyword evidence="3" id="KW-1185">Reference proteome</keyword>
<dbReference type="AlphaFoldDB" id="A0A4R1YK25"/>
<comment type="caution">
    <text evidence="2">The sequence shown here is derived from an EMBL/GenBank/DDBJ whole genome shotgun (WGS) entry which is preliminary data.</text>
</comment>
<evidence type="ECO:0000259" key="1">
    <source>
        <dbReference type="PROSITE" id="PS51186"/>
    </source>
</evidence>
<dbReference type="Gene3D" id="3.40.630.30">
    <property type="match status" value="1"/>
</dbReference>
<gene>
    <name evidence="2" type="ORF">EV216_1307</name>
</gene>
<name>A0A4R1YK25_9RHOB</name>
<dbReference type="SUPFAM" id="SSF55729">
    <property type="entry name" value="Acyl-CoA N-acyltransferases (Nat)"/>
    <property type="match status" value="1"/>
</dbReference>
<accession>A0A4R1YK25</accession>
<dbReference type="RefSeq" id="WP_132696478.1">
    <property type="nucleotide sequence ID" value="NZ_SLVM01000030.1"/>
</dbReference>
<dbReference type="InterPro" id="IPR000182">
    <property type="entry name" value="GNAT_dom"/>
</dbReference>
<sequence>MGAASAFIVETPRLVIRPLAATDGPTLGRIATDPRVAPMMGTIPVPWSDSERALWIAKGRFRGEVGFRVGVARRGDGQLIGACGLWGAPAGLFYFLDPTQWGRGFATEALRAFLAASFVRLPGLDVVTADHFADNPASARVLQKLGFRQIGTGMGQSLARLEPAPNIHYRLFRTSFEAVHEIS</sequence>
<dbReference type="Pfam" id="PF13302">
    <property type="entry name" value="Acetyltransf_3"/>
    <property type="match status" value="1"/>
</dbReference>
<dbReference type="PROSITE" id="PS51186">
    <property type="entry name" value="GNAT"/>
    <property type="match status" value="1"/>
</dbReference>
<proteinExistence type="predicted"/>
<dbReference type="PANTHER" id="PTHR43792">
    <property type="entry name" value="GNAT FAMILY, PUTATIVE (AFU_ORTHOLOGUE AFUA_3G00765)-RELATED-RELATED"/>
    <property type="match status" value="1"/>
</dbReference>
<evidence type="ECO:0000313" key="3">
    <source>
        <dbReference type="Proteomes" id="UP000295277"/>
    </source>
</evidence>
<dbReference type="InterPro" id="IPR016181">
    <property type="entry name" value="Acyl_CoA_acyltransferase"/>
</dbReference>
<dbReference type="GO" id="GO:0016747">
    <property type="term" value="F:acyltransferase activity, transferring groups other than amino-acyl groups"/>
    <property type="evidence" value="ECO:0007669"/>
    <property type="project" value="InterPro"/>
</dbReference>
<reference evidence="2 3" key="1">
    <citation type="submission" date="2019-03" db="EMBL/GenBank/DDBJ databases">
        <title>Genomic Encyclopedia of Type Strains, Phase IV (KMG-IV): sequencing the most valuable type-strain genomes for metagenomic binning, comparative biology and taxonomic classification.</title>
        <authorList>
            <person name="Goeker M."/>
        </authorList>
    </citation>
    <scope>NUCLEOTIDE SEQUENCE [LARGE SCALE GENOMIC DNA]</scope>
    <source>
        <strain evidence="2 3">DSM 21153</strain>
    </source>
</reference>
<organism evidence="2 3">
    <name type="scientific">Rhodovulum steppense</name>
    <dbReference type="NCBI Taxonomy" id="540251"/>
    <lineage>
        <taxon>Bacteria</taxon>
        <taxon>Pseudomonadati</taxon>
        <taxon>Pseudomonadota</taxon>
        <taxon>Alphaproteobacteria</taxon>
        <taxon>Rhodobacterales</taxon>
        <taxon>Paracoccaceae</taxon>
        <taxon>Rhodovulum</taxon>
    </lineage>
</organism>